<evidence type="ECO:0000313" key="2">
    <source>
        <dbReference type="EMBL" id="JAE19748.1"/>
    </source>
</evidence>
<protein>
    <submittedName>
        <fullName evidence="2">Uncharacterized protein</fullName>
    </submittedName>
</protein>
<proteinExistence type="predicted"/>
<organism evidence="2">
    <name type="scientific">Arundo donax</name>
    <name type="common">Giant reed</name>
    <name type="synonym">Donax arundinaceus</name>
    <dbReference type="NCBI Taxonomy" id="35708"/>
    <lineage>
        <taxon>Eukaryota</taxon>
        <taxon>Viridiplantae</taxon>
        <taxon>Streptophyta</taxon>
        <taxon>Embryophyta</taxon>
        <taxon>Tracheophyta</taxon>
        <taxon>Spermatophyta</taxon>
        <taxon>Magnoliopsida</taxon>
        <taxon>Liliopsida</taxon>
        <taxon>Poales</taxon>
        <taxon>Poaceae</taxon>
        <taxon>PACMAD clade</taxon>
        <taxon>Arundinoideae</taxon>
        <taxon>Arundineae</taxon>
        <taxon>Arundo</taxon>
    </lineage>
</organism>
<keyword evidence="1" id="KW-0812">Transmembrane</keyword>
<keyword evidence="1" id="KW-0472">Membrane</keyword>
<reference evidence="2" key="2">
    <citation type="journal article" date="2015" name="Data Brief">
        <title>Shoot transcriptome of the giant reed, Arundo donax.</title>
        <authorList>
            <person name="Barrero R.A."/>
            <person name="Guerrero F.D."/>
            <person name="Moolhuijzen P."/>
            <person name="Goolsby J.A."/>
            <person name="Tidwell J."/>
            <person name="Bellgard S.E."/>
            <person name="Bellgard M.I."/>
        </authorList>
    </citation>
    <scope>NUCLEOTIDE SEQUENCE</scope>
    <source>
        <tissue evidence="2">Shoot tissue taken approximately 20 cm above the soil surface</tissue>
    </source>
</reference>
<reference evidence="2" key="1">
    <citation type="submission" date="2014-09" db="EMBL/GenBank/DDBJ databases">
        <authorList>
            <person name="Magalhaes I.L.F."/>
            <person name="Oliveira U."/>
            <person name="Santos F.R."/>
            <person name="Vidigal T.H.D.A."/>
            <person name="Brescovit A.D."/>
            <person name="Santos A.J."/>
        </authorList>
    </citation>
    <scope>NUCLEOTIDE SEQUENCE</scope>
    <source>
        <tissue evidence="2">Shoot tissue taken approximately 20 cm above the soil surface</tissue>
    </source>
</reference>
<evidence type="ECO:0000256" key="1">
    <source>
        <dbReference type="SAM" id="Phobius"/>
    </source>
</evidence>
<sequence>MKLVFLHLSSIHHFWISGRFTHWSQDWVMLVMTMFQVLSYLHMLRMAL</sequence>
<name>A0A0A9GGE1_ARUDO</name>
<dbReference type="EMBL" id="GBRH01178148">
    <property type="protein sequence ID" value="JAE19748.1"/>
    <property type="molecule type" value="Transcribed_RNA"/>
</dbReference>
<keyword evidence="1" id="KW-1133">Transmembrane helix</keyword>
<feature type="transmembrane region" description="Helical" evidence="1">
    <location>
        <begin position="27"/>
        <end position="44"/>
    </location>
</feature>
<dbReference type="AlphaFoldDB" id="A0A0A9GGE1"/>
<accession>A0A0A9GGE1</accession>